<sequence>MRKGVKGGRIGNNTVDMYLIAYPNRRKHDRVMYYMQQNHEDSADLLNIDFVEDLMETMIKSDPPLIAYKKTMKLKEKRD</sequence>
<evidence type="ECO:0000313" key="1">
    <source>
        <dbReference type="EMBL" id="QHT90557.1"/>
    </source>
</evidence>
<reference evidence="1" key="1">
    <citation type="journal article" date="2020" name="Nature">
        <title>Giant virus diversity and host interactions through global metagenomics.</title>
        <authorList>
            <person name="Schulz F."/>
            <person name="Roux S."/>
            <person name="Paez-Espino D."/>
            <person name="Jungbluth S."/>
            <person name="Walsh D.A."/>
            <person name="Denef V.J."/>
            <person name="McMahon K.D."/>
            <person name="Konstantinidis K.T."/>
            <person name="Eloe-Fadrosh E.A."/>
            <person name="Kyrpides N.C."/>
            <person name="Woyke T."/>
        </authorList>
    </citation>
    <scope>NUCLEOTIDE SEQUENCE</scope>
    <source>
        <strain evidence="1">GVMAG-M-3300023184-68</strain>
    </source>
</reference>
<organism evidence="1">
    <name type="scientific">viral metagenome</name>
    <dbReference type="NCBI Taxonomy" id="1070528"/>
    <lineage>
        <taxon>unclassified sequences</taxon>
        <taxon>metagenomes</taxon>
        <taxon>organismal metagenomes</taxon>
    </lineage>
</organism>
<accession>A0A6C0IDR4</accession>
<name>A0A6C0IDR4_9ZZZZ</name>
<proteinExistence type="predicted"/>
<dbReference type="EMBL" id="MN740155">
    <property type="protein sequence ID" value="QHT90557.1"/>
    <property type="molecule type" value="Genomic_DNA"/>
</dbReference>
<dbReference type="AlphaFoldDB" id="A0A6C0IDR4"/>
<protein>
    <submittedName>
        <fullName evidence="1">Uncharacterized protein</fullName>
    </submittedName>
</protein>